<comment type="caution">
    <text evidence="1">The sequence shown here is derived from an EMBL/GenBank/DDBJ whole genome shotgun (WGS) entry which is preliminary data.</text>
</comment>
<gene>
    <name evidence="1" type="ORF">ENM70_00960</name>
</gene>
<accession>A0A7J3YTV2</accession>
<organism evidence="1">
    <name type="scientific">Ignisphaera aggregans</name>
    <dbReference type="NCBI Taxonomy" id="334771"/>
    <lineage>
        <taxon>Archaea</taxon>
        <taxon>Thermoproteota</taxon>
        <taxon>Thermoprotei</taxon>
        <taxon>Desulfurococcales</taxon>
        <taxon>Desulfurococcaceae</taxon>
        <taxon>Ignisphaera</taxon>
    </lineage>
</organism>
<dbReference type="AlphaFoldDB" id="A0A7J3YTV2"/>
<protein>
    <submittedName>
        <fullName evidence="1">Uncharacterized protein</fullName>
    </submittedName>
</protein>
<proteinExistence type="predicted"/>
<dbReference type="EMBL" id="DRYU01000024">
    <property type="protein sequence ID" value="HHP92189.1"/>
    <property type="molecule type" value="Genomic_DNA"/>
</dbReference>
<name>A0A7J3YTV2_9CREN</name>
<reference evidence="1" key="1">
    <citation type="journal article" date="2020" name="mSystems">
        <title>Genome- and Community-Level Interaction Insights into Carbon Utilization and Element Cycling Functions of Hydrothermarchaeota in Hydrothermal Sediment.</title>
        <authorList>
            <person name="Zhou Z."/>
            <person name="Liu Y."/>
            <person name="Xu W."/>
            <person name="Pan J."/>
            <person name="Luo Z.H."/>
            <person name="Li M."/>
        </authorList>
    </citation>
    <scope>NUCLEOTIDE SEQUENCE [LARGE SCALE GENOMIC DNA]</scope>
    <source>
        <strain evidence="1">SpSt-1109</strain>
    </source>
</reference>
<sequence length="136" mass="15408">MKLVREGREVETSALANSGYESETPQILIPIKVAELLVLWPPTKDIEESVFETAGGPLRVWIAPKAVKVKVVVADIDTQYVEADAVISPLADEILLSDKMISELSIALEDVGKGYWRFTWEPKERIRRSEPPRYWK</sequence>
<evidence type="ECO:0000313" key="1">
    <source>
        <dbReference type="EMBL" id="HHP92189.1"/>
    </source>
</evidence>